<gene>
    <name evidence="1" type="ORF">Pcinc_041717</name>
</gene>
<keyword evidence="2" id="KW-1185">Reference proteome</keyword>
<dbReference type="EMBL" id="JAWQEG010007800">
    <property type="protein sequence ID" value="KAK3851650.1"/>
    <property type="molecule type" value="Genomic_DNA"/>
</dbReference>
<evidence type="ECO:0000313" key="2">
    <source>
        <dbReference type="Proteomes" id="UP001286313"/>
    </source>
</evidence>
<reference evidence="1" key="1">
    <citation type="submission" date="2023-10" db="EMBL/GenBank/DDBJ databases">
        <title>Genome assemblies of two species of porcelain crab, Petrolisthes cinctipes and Petrolisthes manimaculis (Anomura: Porcellanidae).</title>
        <authorList>
            <person name="Angst P."/>
        </authorList>
    </citation>
    <scope>NUCLEOTIDE SEQUENCE</scope>
    <source>
        <strain evidence="1">PB745_01</strain>
        <tissue evidence="1">Gill</tissue>
    </source>
</reference>
<sequence>DTTPPSLPPTTLSTVTLPLTPPSYHPLHCDTTPHLPPPTTPLQCDTTPHLPPTTLSIVTLPPTSLLPPSPL</sequence>
<evidence type="ECO:0000313" key="1">
    <source>
        <dbReference type="EMBL" id="KAK3851650.1"/>
    </source>
</evidence>
<organism evidence="1 2">
    <name type="scientific">Petrolisthes cinctipes</name>
    <name type="common">Flat porcelain crab</name>
    <dbReference type="NCBI Taxonomy" id="88211"/>
    <lineage>
        <taxon>Eukaryota</taxon>
        <taxon>Metazoa</taxon>
        <taxon>Ecdysozoa</taxon>
        <taxon>Arthropoda</taxon>
        <taxon>Crustacea</taxon>
        <taxon>Multicrustacea</taxon>
        <taxon>Malacostraca</taxon>
        <taxon>Eumalacostraca</taxon>
        <taxon>Eucarida</taxon>
        <taxon>Decapoda</taxon>
        <taxon>Pleocyemata</taxon>
        <taxon>Anomura</taxon>
        <taxon>Galatheoidea</taxon>
        <taxon>Porcellanidae</taxon>
        <taxon>Petrolisthes</taxon>
    </lineage>
</organism>
<name>A0AAE1BMP2_PETCI</name>
<accession>A0AAE1BMP2</accession>
<dbReference type="Proteomes" id="UP001286313">
    <property type="component" value="Unassembled WGS sequence"/>
</dbReference>
<protein>
    <submittedName>
        <fullName evidence="1">Uncharacterized protein</fullName>
    </submittedName>
</protein>
<dbReference type="AlphaFoldDB" id="A0AAE1BMP2"/>
<comment type="caution">
    <text evidence="1">The sequence shown here is derived from an EMBL/GenBank/DDBJ whole genome shotgun (WGS) entry which is preliminary data.</text>
</comment>
<proteinExistence type="predicted"/>
<feature type="non-terminal residue" evidence="1">
    <location>
        <position position="1"/>
    </location>
</feature>